<dbReference type="InterPro" id="IPR006480">
    <property type="entry name" value="Phage_holin_4_1"/>
</dbReference>
<dbReference type="NCBIfam" id="TIGR01593">
    <property type="entry name" value="holin_tox_secr"/>
    <property type="match status" value="1"/>
</dbReference>
<evidence type="ECO:0000313" key="6">
    <source>
        <dbReference type="EMBL" id="WPD20168.1"/>
    </source>
</evidence>
<evidence type="ECO:0000256" key="2">
    <source>
        <dbReference type="ARBA" id="ARBA00022692"/>
    </source>
</evidence>
<evidence type="ECO:0000256" key="5">
    <source>
        <dbReference type="SAM" id="Phobius"/>
    </source>
</evidence>
<keyword evidence="3 5" id="KW-1133">Transmembrane helix</keyword>
<accession>A0ABZ0QST9</accession>
<evidence type="ECO:0000256" key="3">
    <source>
        <dbReference type="ARBA" id="ARBA00022989"/>
    </source>
</evidence>
<dbReference type="Proteomes" id="UP001304683">
    <property type="component" value="Chromosome"/>
</dbReference>
<dbReference type="RefSeq" id="WP_318751539.1">
    <property type="nucleotide sequence ID" value="NZ_CP132508.1"/>
</dbReference>
<proteinExistence type="predicted"/>
<reference evidence="6 7" key="1">
    <citation type="submission" date="2023-08" db="EMBL/GenBank/DDBJ databases">
        <title>Genome sequence of Thermaerobacter compostii strain Ins1, a spore-forming filamentous bacterium isolated from a deep geothermal reservoir.</title>
        <authorList>
            <person name="Bregnard D."/>
            <person name="Gonzalez D."/>
            <person name="Junier P."/>
        </authorList>
    </citation>
    <scope>NUCLEOTIDE SEQUENCE [LARGE SCALE GENOMIC DNA]</scope>
    <source>
        <strain evidence="6 7">Ins1</strain>
    </source>
</reference>
<dbReference type="EMBL" id="CP132508">
    <property type="protein sequence ID" value="WPD20168.1"/>
    <property type="molecule type" value="Genomic_DNA"/>
</dbReference>
<organism evidence="6 7">
    <name type="scientific">Thermaerobacter composti</name>
    <dbReference type="NCBI Taxonomy" id="554949"/>
    <lineage>
        <taxon>Bacteria</taxon>
        <taxon>Bacillati</taxon>
        <taxon>Bacillota</taxon>
        <taxon>Clostridia</taxon>
        <taxon>Eubacteriales</taxon>
        <taxon>Clostridiales Family XVII. Incertae Sedis</taxon>
        <taxon>Thermaerobacter</taxon>
    </lineage>
</organism>
<sequence>MNETGFKGAITLVGTMGTYLLGGWDTVLEVLLIVTALDVLMGLLAAAVNRDLDSREMWRGGVRKVGMFAIIALAAQLDRVMPIGEALFQTTDPVLRTATVWFFLAHEGLSVIENAGKAGLPVPEGLQVFLRQLKERGGAKEGYPDA</sequence>
<gene>
    <name evidence="6" type="ORF">Q5761_05940</name>
</gene>
<dbReference type="Pfam" id="PF05105">
    <property type="entry name" value="Phage_holin_4_1"/>
    <property type="match status" value="1"/>
</dbReference>
<keyword evidence="4 5" id="KW-0472">Membrane</keyword>
<evidence type="ECO:0000256" key="1">
    <source>
        <dbReference type="ARBA" id="ARBA00004141"/>
    </source>
</evidence>
<comment type="subcellular location">
    <subcellularLocation>
        <location evidence="1">Membrane</location>
        <topology evidence="1">Multi-pass membrane protein</topology>
    </subcellularLocation>
</comment>
<feature type="transmembrane region" description="Helical" evidence="5">
    <location>
        <begin position="30"/>
        <end position="49"/>
    </location>
</feature>
<keyword evidence="7" id="KW-1185">Reference proteome</keyword>
<name>A0ABZ0QST9_9FIRM</name>
<keyword evidence="2 5" id="KW-0812">Transmembrane</keyword>
<evidence type="ECO:0000256" key="4">
    <source>
        <dbReference type="ARBA" id="ARBA00023136"/>
    </source>
</evidence>
<evidence type="ECO:0000313" key="7">
    <source>
        <dbReference type="Proteomes" id="UP001304683"/>
    </source>
</evidence>
<protein>
    <submittedName>
        <fullName evidence="6">Phage holin family protein</fullName>
    </submittedName>
</protein>